<keyword evidence="3" id="KW-0804">Transcription</keyword>
<dbReference type="Proteomes" id="UP001219901">
    <property type="component" value="Chromosome"/>
</dbReference>
<dbReference type="SMART" id="SM00347">
    <property type="entry name" value="HTH_MARR"/>
    <property type="match status" value="1"/>
</dbReference>
<sequence length="147" mass="16421">MTSQPSIESRGEVSFAVAKAAKLHRQRADEILSELGLHVGQEMLLNVLWTQGEMTQTELANRLEIQPATLTVALRRLEKSGLIVRSRDPEDQRVSRVQPSFKSGELRDGVMLAWARLERETVQNLSEAEQNMLTILLNKVADGLSAD</sequence>
<dbReference type="InterPro" id="IPR036390">
    <property type="entry name" value="WH_DNA-bd_sf"/>
</dbReference>
<reference evidence="7" key="3">
    <citation type="submission" date="2023-06" db="EMBL/GenBank/DDBJ databases">
        <title>Pangenomics reveal diversification of enzyme families and niche specialization in globally abundant SAR202 bacteria.</title>
        <authorList>
            <person name="Saw J.H.W."/>
        </authorList>
    </citation>
    <scope>NUCLEOTIDE SEQUENCE [LARGE SCALE GENOMIC DNA]</scope>
    <source>
        <strain evidence="7">JH1073</strain>
    </source>
</reference>
<dbReference type="InterPro" id="IPR011991">
    <property type="entry name" value="ArsR-like_HTH"/>
</dbReference>
<reference evidence="6" key="2">
    <citation type="journal article" date="2023" name="Nat. Commun.">
        <title>Cultivation of marine bacteria of the SAR202 clade.</title>
        <authorList>
            <person name="Lim Y."/>
            <person name="Seo J.H."/>
            <person name="Giovannoni S.J."/>
            <person name="Kang I."/>
            <person name="Cho J.C."/>
        </authorList>
    </citation>
    <scope>NUCLEOTIDE SEQUENCE</scope>
    <source>
        <strain evidence="6">JH1073</strain>
    </source>
</reference>
<dbReference type="RefSeq" id="WP_342824356.1">
    <property type="nucleotide sequence ID" value="NZ_CP046146.1"/>
</dbReference>
<accession>A0AAJ5ZHE4</accession>
<dbReference type="GO" id="GO:0003700">
    <property type="term" value="F:DNA-binding transcription factor activity"/>
    <property type="evidence" value="ECO:0007669"/>
    <property type="project" value="InterPro"/>
</dbReference>
<protein>
    <submittedName>
        <fullName evidence="6">MarR family transcriptional regulator</fullName>
    </submittedName>
</protein>
<dbReference type="EMBL" id="WMBE01000002">
    <property type="protein sequence ID" value="MDG0866707.1"/>
    <property type="molecule type" value="Genomic_DNA"/>
</dbReference>
<dbReference type="PROSITE" id="PS50995">
    <property type="entry name" value="HTH_MARR_2"/>
    <property type="match status" value="1"/>
</dbReference>
<dbReference type="EMBL" id="CP046147">
    <property type="protein sequence ID" value="WFG38133.1"/>
    <property type="molecule type" value="Genomic_DNA"/>
</dbReference>
<evidence type="ECO:0000256" key="3">
    <source>
        <dbReference type="ARBA" id="ARBA00023163"/>
    </source>
</evidence>
<dbReference type="InterPro" id="IPR000835">
    <property type="entry name" value="HTH_MarR-typ"/>
</dbReference>
<evidence type="ECO:0000259" key="4">
    <source>
        <dbReference type="PROSITE" id="PS50995"/>
    </source>
</evidence>
<keyword evidence="2" id="KW-0238">DNA-binding</keyword>
<organism evidence="6 7">
    <name type="scientific">Candidatus Lucifugimonas marina</name>
    <dbReference type="NCBI Taxonomy" id="3038979"/>
    <lineage>
        <taxon>Bacteria</taxon>
        <taxon>Bacillati</taxon>
        <taxon>Chloroflexota</taxon>
        <taxon>Dehalococcoidia</taxon>
        <taxon>SAR202 cluster</taxon>
        <taxon>Candidatus Lucifugimonadales</taxon>
        <taxon>Candidatus Lucifugimonadaceae</taxon>
        <taxon>Candidatus Lucifugimonas</taxon>
    </lineage>
</organism>
<dbReference type="SUPFAM" id="SSF46785">
    <property type="entry name" value="Winged helix' DNA-binding domain"/>
    <property type="match status" value="1"/>
</dbReference>
<dbReference type="PANTHER" id="PTHR42756:SF1">
    <property type="entry name" value="TRANSCRIPTIONAL REPRESSOR OF EMRAB OPERON"/>
    <property type="match status" value="1"/>
</dbReference>
<dbReference type="Proteomes" id="UP001321249">
    <property type="component" value="Unassembled WGS sequence"/>
</dbReference>
<dbReference type="PANTHER" id="PTHR42756">
    <property type="entry name" value="TRANSCRIPTIONAL REGULATOR, MARR"/>
    <property type="match status" value="1"/>
</dbReference>
<keyword evidence="1" id="KW-0805">Transcription regulation</keyword>
<gene>
    <name evidence="5" type="ORF">GKO46_06405</name>
    <name evidence="6" type="ORF">GKO48_00405</name>
</gene>
<evidence type="ECO:0000313" key="5">
    <source>
        <dbReference type="EMBL" id="MDG0866707.1"/>
    </source>
</evidence>
<evidence type="ECO:0000256" key="2">
    <source>
        <dbReference type="ARBA" id="ARBA00023125"/>
    </source>
</evidence>
<name>A0AAJ5ZHE4_9CHLR</name>
<dbReference type="Gene3D" id="1.10.10.10">
    <property type="entry name" value="Winged helix-like DNA-binding domain superfamily/Winged helix DNA-binding domain"/>
    <property type="match status" value="1"/>
</dbReference>
<dbReference type="InterPro" id="IPR036388">
    <property type="entry name" value="WH-like_DNA-bd_sf"/>
</dbReference>
<dbReference type="GO" id="GO:0003677">
    <property type="term" value="F:DNA binding"/>
    <property type="evidence" value="ECO:0007669"/>
    <property type="project" value="UniProtKB-KW"/>
</dbReference>
<feature type="domain" description="HTH marR-type" evidence="4">
    <location>
        <begin position="10"/>
        <end position="142"/>
    </location>
</feature>
<evidence type="ECO:0000313" key="8">
    <source>
        <dbReference type="Proteomes" id="UP001321249"/>
    </source>
</evidence>
<reference evidence="7 8" key="1">
    <citation type="submission" date="2019-11" db="EMBL/GenBank/DDBJ databases">
        <authorList>
            <person name="Cho J.-C."/>
        </authorList>
    </citation>
    <scope>NUCLEOTIDE SEQUENCE [LARGE SCALE GENOMIC DNA]</scope>
    <source>
        <strain evidence="6 7">JH1073</strain>
        <strain evidence="5 8">JH702</strain>
    </source>
</reference>
<keyword evidence="7" id="KW-1185">Reference proteome</keyword>
<dbReference type="AlphaFoldDB" id="A0AAJ5ZHE4"/>
<proteinExistence type="predicted"/>
<dbReference type="Pfam" id="PF01047">
    <property type="entry name" value="MarR"/>
    <property type="match status" value="1"/>
</dbReference>
<evidence type="ECO:0000313" key="6">
    <source>
        <dbReference type="EMBL" id="WFG38133.1"/>
    </source>
</evidence>
<evidence type="ECO:0000256" key="1">
    <source>
        <dbReference type="ARBA" id="ARBA00023015"/>
    </source>
</evidence>
<evidence type="ECO:0000313" key="7">
    <source>
        <dbReference type="Proteomes" id="UP001219901"/>
    </source>
</evidence>
<dbReference type="PRINTS" id="PR00598">
    <property type="entry name" value="HTHMARR"/>
</dbReference>
<dbReference type="CDD" id="cd00090">
    <property type="entry name" value="HTH_ARSR"/>
    <property type="match status" value="1"/>
</dbReference>